<reference evidence="8 9" key="1">
    <citation type="submission" date="2012-04" db="EMBL/GenBank/DDBJ databases">
        <authorList>
            <person name="Weinstock G."/>
            <person name="Sodergren E."/>
            <person name="Lobos E.A."/>
            <person name="Fulton L."/>
            <person name="Fulton R."/>
            <person name="Courtney L."/>
            <person name="Fronick C."/>
            <person name="O'Laughlin M."/>
            <person name="Godfrey J."/>
            <person name="Wilson R.M."/>
            <person name="Miner T."/>
            <person name="Farmer C."/>
            <person name="Delehaunty K."/>
            <person name="Cordes M."/>
            <person name="Minx P."/>
            <person name="Tomlinson C."/>
            <person name="Chen J."/>
            <person name="Wollam A."/>
            <person name="Pepin K.H."/>
            <person name="Bhonagiri V."/>
            <person name="Zhang X."/>
            <person name="Suruliraj S."/>
            <person name="Warren W."/>
            <person name="Mitreva M."/>
            <person name="Mardis E.R."/>
            <person name="Wilson R.K."/>
        </authorList>
    </citation>
    <scope>NUCLEOTIDE SEQUENCE [LARGE SCALE GENOMIC DNA]</scope>
    <source>
        <strain evidence="8 9">R496</strain>
    </source>
</reference>
<comment type="caution">
    <text evidence="8">The sequence shown here is derived from an EMBL/GenBank/DDBJ whole genome shotgun (WGS) entry which is preliminary data.</text>
</comment>
<name>A0AAV3GSL9_ENTFC</name>
<dbReference type="RefSeq" id="WP_002350739.1">
    <property type="nucleotide sequence ID" value="NZ_JH808719.1"/>
</dbReference>
<evidence type="ECO:0000313" key="8">
    <source>
        <dbReference type="EMBL" id="EJX47887.1"/>
    </source>
</evidence>
<feature type="domain" description="Gram-positive cocci surface proteins LPxTG" evidence="7">
    <location>
        <begin position="61"/>
        <end position="93"/>
    </location>
</feature>
<protein>
    <submittedName>
        <fullName evidence="8">LPXTG-motif protein cell wall anchor domain protein</fullName>
    </submittedName>
</protein>
<evidence type="ECO:0000256" key="1">
    <source>
        <dbReference type="ARBA" id="ARBA00022512"/>
    </source>
</evidence>
<gene>
    <name evidence="8" type="ORF">HMPREF1378_03059</name>
</gene>
<feature type="region of interest" description="Disordered" evidence="5">
    <location>
        <begin position="15"/>
        <end position="69"/>
    </location>
</feature>
<organism evidence="8 9">
    <name type="scientific">Enterococcus faecium R496</name>
    <dbReference type="NCBI Taxonomy" id="1134836"/>
    <lineage>
        <taxon>Bacteria</taxon>
        <taxon>Bacillati</taxon>
        <taxon>Bacillota</taxon>
        <taxon>Bacilli</taxon>
        <taxon>Lactobacillales</taxon>
        <taxon>Enterococcaceae</taxon>
        <taxon>Enterococcus</taxon>
    </lineage>
</organism>
<keyword evidence="2" id="KW-0964">Secreted</keyword>
<accession>A0AAV3GSL9</accession>
<dbReference type="Proteomes" id="UP000006402">
    <property type="component" value="Unassembled WGS sequence"/>
</dbReference>
<proteinExistence type="predicted"/>
<keyword evidence="6" id="KW-0472">Membrane</keyword>
<keyword evidence="3" id="KW-0732">Signal</keyword>
<dbReference type="Pfam" id="PF00746">
    <property type="entry name" value="Gram_pos_anchor"/>
    <property type="match status" value="1"/>
</dbReference>
<evidence type="ECO:0000256" key="3">
    <source>
        <dbReference type="ARBA" id="ARBA00022729"/>
    </source>
</evidence>
<feature type="compositionally biased region" description="Basic and acidic residues" evidence="5">
    <location>
        <begin position="20"/>
        <end position="29"/>
    </location>
</feature>
<evidence type="ECO:0000313" key="9">
    <source>
        <dbReference type="Proteomes" id="UP000006402"/>
    </source>
</evidence>
<feature type="non-terminal residue" evidence="8">
    <location>
        <position position="1"/>
    </location>
</feature>
<sequence length="98" mass="10940">GTSFTFKEINYGKDGNINGKHNEDLKEKTQTLTPKKVPTTPSAPEQPEIPTVPSDSQESSPTVKTFPQTGEKNSNVLLFIGFTLIFATAGYYFWNRRN</sequence>
<evidence type="ECO:0000256" key="5">
    <source>
        <dbReference type="SAM" id="MobiDB-lite"/>
    </source>
</evidence>
<evidence type="ECO:0000256" key="4">
    <source>
        <dbReference type="ARBA" id="ARBA00023088"/>
    </source>
</evidence>
<dbReference type="InterPro" id="IPR019931">
    <property type="entry name" value="LPXTG_anchor"/>
</dbReference>
<keyword evidence="6" id="KW-1133">Transmembrane helix</keyword>
<evidence type="ECO:0000256" key="2">
    <source>
        <dbReference type="ARBA" id="ARBA00022525"/>
    </source>
</evidence>
<keyword evidence="4" id="KW-0572">Peptidoglycan-anchor</keyword>
<feature type="compositionally biased region" description="Polar residues" evidence="5">
    <location>
        <begin position="53"/>
        <end position="69"/>
    </location>
</feature>
<evidence type="ECO:0000259" key="7">
    <source>
        <dbReference type="Pfam" id="PF00746"/>
    </source>
</evidence>
<dbReference type="AlphaFoldDB" id="A0AAV3GSL9"/>
<dbReference type="NCBIfam" id="TIGR01167">
    <property type="entry name" value="LPXTG_anchor"/>
    <property type="match status" value="1"/>
</dbReference>
<keyword evidence="1" id="KW-0134">Cell wall</keyword>
<feature type="transmembrane region" description="Helical" evidence="6">
    <location>
        <begin position="76"/>
        <end position="94"/>
    </location>
</feature>
<keyword evidence="6" id="KW-0812">Transmembrane</keyword>
<evidence type="ECO:0000256" key="6">
    <source>
        <dbReference type="SAM" id="Phobius"/>
    </source>
</evidence>
<dbReference type="EMBL" id="AMAH01000269">
    <property type="protein sequence ID" value="EJX47887.1"/>
    <property type="molecule type" value="Genomic_DNA"/>
</dbReference>